<accession>A0A538S813</accession>
<dbReference type="Pfam" id="PF18990">
    <property type="entry name" value="DUF5723"/>
    <property type="match status" value="1"/>
</dbReference>
<dbReference type="AlphaFoldDB" id="A0A538S813"/>
<evidence type="ECO:0000313" key="2">
    <source>
        <dbReference type="EMBL" id="TMQ47504.1"/>
    </source>
</evidence>
<evidence type="ECO:0000259" key="1">
    <source>
        <dbReference type="Pfam" id="PF18990"/>
    </source>
</evidence>
<proteinExistence type="predicted"/>
<name>A0A538S813_UNCEI</name>
<dbReference type="Proteomes" id="UP000320184">
    <property type="component" value="Unassembled WGS sequence"/>
</dbReference>
<reference evidence="2 3" key="1">
    <citation type="journal article" date="2019" name="Nat. Microbiol.">
        <title>Mediterranean grassland soil C-N compound turnover is dependent on rainfall and depth, and is mediated by genomically divergent microorganisms.</title>
        <authorList>
            <person name="Diamond S."/>
            <person name="Andeer P.F."/>
            <person name="Li Z."/>
            <person name="Crits-Christoph A."/>
            <person name="Burstein D."/>
            <person name="Anantharaman K."/>
            <person name="Lane K.R."/>
            <person name="Thomas B.C."/>
            <person name="Pan C."/>
            <person name="Northen T.R."/>
            <person name="Banfield J.F."/>
        </authorList>
    </citation>
    <scope>NUCLEOTIDE SEQUENCE [LARGE SCALE GENOMIC DNA]</scope>
    <source>
        <strain evidence="2">WS_3</strain>
    </source>
</reference>
<protein>
    <recommendedName>
        <fullName evidence="1">DUF5723 domain-containing protein</fullName>
    </recommendedName>
</protein>
<dbReference type="InterPro" id="IPR043781">
    <property type="entry name" value="DUF5723"/>
</dbReference>
<evidence type="ECO:0000313" key="3">
    <source>
        <dbReference type="Proteomes" id="UP000320184"/>
    </source>
</evidence>
<sequence>MKRLVIAATAIAIVIVIAPARGQTLDARRTAMGGVVLPGGGPSGQASNVAYRAVPNGPGHSSGLPLPIGLIPLVSNPPALDPNDPGFNVYELANTLYNPPWNLQLVTPNPPSNDVVVTLGRDHLAVDLGEVGDVFPANGTRFGSVSQLPALGFGVRHFFVGLSALAQYQNDLRLNDALHGALANGDEFRTQTEYALYDDASGQAAAALQLGWAGAVMRSSQSDDAPNALYAGARSKVLRGLAYADAHNQVSFTTSDTLFGSSAVDLNYTGLIHDAGPAGGGWGQGFDLGMVWMTHGIELGVGVNDIATRINWKVRESVARRDSVTGEYSQETVREDEPWTSEIAPTVTVNAARRFGSILVAADVTHHDQDTQSHLGLERWWGPIALRTGAGLDPNHLVQYGGGLGARLGRFGVDVALATNSRNLTRERGLELGAGFSFYH</sequence>
<organism evidence="2 3">
    <name type="scientific">Eiseniibacteriota bacterium</name>
    <dbReference type="NCBI Taxonomy" id="2212470"/>
    <lineage>
        <taxon>Bacteria</taxon>
        <taxon>Candidatus Eiseniibacteriota</taxon>
    </lineage>
</organism>
<gene>
    <name evidence="2" type="ORF">E6K73_13560</name>
</gene>
<feature type="domain" description="DUF5723" evidence="1">
    <location>
        <begin position="144"/>
        <end position="338"/>
    </location>
</feature>
<comment type="caution">
    <text evidence="2">The sequence shown here is derived from an EMBL/GenBank/DDBJ whole genome shotgun (WGS) entry which is preliminary data.</text>
</comment>
<dbReference type="EMBL" id="VBOT01000180">
    <property type="protein sequence ID" value="TMQ47504.1"/>
    <property type="molecule type" value="Genomic_DNA"/>
</dbReference>